<reference evidence="1" key="2">
    <citation type="journal article" date="2018" name="Nature">
        <title>A major lineage of non-tailed dsDNA viruses as unrecognized killers of marine bacteria.</title>
        <authorList>
            <person name="Kauffman K.M."/>
            <person name="Hussain F.A."/>
            <person name="Yang J."/>
            <person name="Arevalo P."/>
            <person name="Brown J.M."/>
            <person name="Chang W.K."/>
            <person name="VanInsberghe D."/>
            <person name="Elsherbini J."/>
            <person name="Sharma R.S."/>
            <person name="Cutler M.B."/>
            <person name="Kelly L."/>
            <person name="Polz M.F."/>
        </authorList>
    </citation>
    <scope>NUCLEOTIDE SEQUENCE</scope>
    <source>
        <strain evidence="1">10N.222.46.E12</strain>
    </source>
</reference>
<accession>A0A7Z1S160</accession>
<dbReference type="RefSeq" id="WP_102333842.1">
    <property type="nucleotide sequence ID" value="NZ_CP170594.1"/>
</dbReference>
<evidence type="ECO:0000313" key="1">
    <source>
        <dbReference type="EMBL" id="PMP26125.1"/>
    </source>
</evidence>
<organism evidence="1">
    <name type="scientific">Vibrio cyclitrophicus</name>
    <dbReference type="NCBI Taxonomy" id="47951"/>
    <lineage>
        <taxon>Bacteria</taxon>
        <taxon>Pseudomonadati</taxon>
        <taxon>Pseudomonadota</taxon>
        <taxon>Gammaproteobacteria</taxon>
        <taxon>Vibrionales</taxon>
        <taxon>Vibrionaceae</taxon>
        <taxon>Vibrio</taxon>
    </lineage>
</organism>
<sequence length="88" mass="10376">MKQEISLEMLIEAMPKPTVSTSSHIHHKSKKKGSIIDHHRCEILILRQNYHCSYGEIIYWLKNEKDIIVSKTALYNRIKHWEGVGVYE</sequence>
<protein>
    <recommendedName>
        <fullName evidence="2">Transposase</fullName>
    </recommendedName>
</protein>
<dbReference type="AlphaFoldDB" id="A0A7Z1S160"/>
<proteinExistence type="predicted"/>
<reference evidence="1" key="1">
    <citation type="submission" date="2016-07" db="EMBL/GenBank/DDBJ databases">
        <authorList>
            <person name="Kauffman K."/>
            <person name="Arevalo P."/>
            <person name="Polz M.F."/>
        </authorList>
    </citation>
    <scope>NUCLEOTIDE SEQUENCE</scope>
    <source>
        <strain evidence="1">10N.222.46.E12</strain>
    </source>
</reference>
<evidence type="ECO:0008006" key="2">
    <source>
        <dbReference type="Google" id="ProtNLM"/>
    </source>
</evidence>
<gene>
    <name evidence="1" type="ORF">BCS90_23580</name>
</gene>
<dbReference type="EMBL" id="MDBS01000050">
    <property type="protein sequence ID" value="PMP26125.1"/>
    <property type="molecule type" value="Genomic_DNA"/>
</dbReference>
<name>A0A7Z1S160_9VIBR</name>
<comment type="caution">
    <text evidence="1">The sequence shown here is derived from an EMBL/GenBank/DDBJ whole genome shotgun (WGS) entry which is preliminary data.</text>
</comment>